<dbReference type="AlphaFoldDB" id="A0A0C3PDK7"/>
<dbReference type="InParanoid" id="A0A0C3PDK7"/>
<sequence length="98" mass="11064">MSALSALFCTRYMQNNFGSVMAKNIKLTVVEGRNQFLRFFPPCTDLCLQADQLILVSSRSLRAIYLPGMYVNRSTRTTDPKRIENVTLACNVLVAERA</sequence>
<evidence type="ECO:0000313" key="1">
    <source>
        <dbReference type="EMBL" id="KIO11850.1"/>
    </source>
</evidence>
<dbReference type="EMBL" id="KN831949">
    <property type="protein sequence ID" value="KIO11850.1"/>
    <property type="molecule type" value="Genomic_DNA"/>
</dbReference>
<gene>
    <name evidence="1" type="ORF">M404DRAFT_800789</name>
</gene>
<organism evidence="1 2">
    <name type="scientific">Pisolithus tinctorius Marx 270</name>
    <dbReference type="NCBI Taxonomy" id="870435"/>
    <lineage>
        <taxon>Eukaryota</taxon>
        <taxon>Fungi</taxon>
        <taxon>Dikarya</taxon>
        <taxon>Basidiomycota</taxon>
        <taxon>Agaricomycotina</taxon>
        <taxon>Agaricomycetes</taxon>
        <taxon>Agaricomycetidae</taxon>
        <taxon>Boletales</taxon>
        <taxon>Sclerodermatineae</taxon>
        <taxon>Pisolithaceae</taxon>
        <taxon>Pisolithus</taxon>
    </lineage>
</organism>
<dbReference type="Proteomes" id="UP000054217">
    <property type="component" value="Unassembled WGS sequence"/>
</dbReference>
<dbReference type="OrthoDB" id="10292640at2759"/>
<accession>A0A0C3PDK7</accession>
<name>A0A0C3PDK7_PISTI</name>
<proteinExistence type="predicted"/>
<dbReference type="HOGENOM" id="CLU_2334515_0_0_1"/>
<reference evidence="2" key="2">
    <citation type="submission" date="2015-01" db="EMBL/GenBank/DDBJ databases">
        <title>Evolutionary Origins and Diversification of the Mycorrhizal Mutualists.</title>
        <authorList>
            <consortium name="DOE Joint Genome Institute"/>
            <consortium name="Mycorrhizal Genomics Consortium"/>
            <person name="Kohler A."/>
            <person name="Kuo A."/>
            <person name="Nagy L.G."/>
            <person name="Floudas D."/>
            <person name="Copeland A."/>
            <person name="Barry K.W."/>
            <person name="Cichocki N."/>
            <person name="Veneault-Fourrey C."/>
            <person name="LaButti K."/>
            <person name="Lindquist E.A."/>
            <person name="Lipzen A."/>
            <person name="Lundell T."/>
            <person name="Morin E."/>
            <person name="Murat C."/>
            <person name="Riley R."/>
            <person name="Ohm R."/>
            <person name="Sun H."/>
            <person name="Tunlid A."/>
            <person name="Henrissat B."/>
            <person name="Grigoriev I.V."/>
            <person name="Hibbett D.S."/>
            <person name="Martin F."/>
        </authorList>
    </citation>
    <scope>NUCLEOTIDE SEQUENCE [LARGE SCALE GENOMIC DNA]</scope>
    <source>
        <strain evidence="2">Marx 270</strain>
    </source>
</reference>
<reference evidence="1 2" key="1">
    <citation type="submission" date="2014-04" db="EMBL/GenBank/DDBJ databases">
        <authorList>
            <consortium name="DOE Joint Genome Institute"/>
            <person name="Kuo A."/>
            <person name="Kohler A."/>
            <person name="Costa M.D."/>
            <person name="Nagy L.G."/>
            <person name="Floudas D."/>
            <person name="Copeland A."/>
            <person name="Barry K.W."/>
            <person name="Cichocki N."/>
            <person name="Veneault-Fourrey C."/>
            <person name="LaButti K."/>
            <person name="Lindquist E.A."/>
            <person name="Lipzen A."/>
            <person name="Lundell T."/>
            <person name="Morin E."/>
            <person name="Murat C."/>
            <person name="Sun H."/>
            <person name="Tunlid A."/>
            <person name="Henrissat B."/>
            <person name="Grigoriev I.V."/>
            <person name="Hibbett D.S."/>
            <person name="Martin F."/>
            <person name="Nordberg H.P."/>
            <person name="Cantor M.N."/>
            <person name="Hua S.X."/>
        </authorList>
    </citation>
    <scope>NUCLEOTIDE SEQUENCE [LARGE SCALE GENOMIC DNA]</scope>
    <source>
        <strain evidence="1 2">Marx 270</strain>
    </source>
</reference>
<dbReference type="STRING" id="870435.A0A0C3PDK7"/>
<protein>
    <submittedName>
        <fullName evidence="1">Uncharacterized protein</fullName>
    </submittedName>
</protein>
<keyword evidence="2" id="KW-1185">Reference proteome</keyword>
<evidence type="ECO:0000313" key="2">
    <source>
        <dbReference type="Proteomes" id="UP000054217"/>
    </source>
</evidence>